<protein>
    <recommendedName>
        <fullName evidence="6">Mitochondrial transcription termination factor family protein</fullName>
    </recommendedName>
</protein>
<dbReference type="Pfam" id="PF02536">
    <property type="entry name" value="mTERF"/>
    <property type="match status" value="1"/>
</dbReference>
<dbReference type="GO" id="GO:0003676">
    <property type="term" value="F:nucleic acid binding"/>
    <property type="evidence" value="ECO:0007669"/>
    <property type="project" value="InterPro"/>
</dbReference>
<evidence type="ECO:0000313" key="4">
    <source>
        <dbReference type="EMBL" id="KZV15979.1"/>
    </source>
</evidence>
<dbReference type="InterPro" id="IPR038538">
    <property type="entry name" value="MTERF_sf"/>
</dbReference>
<keyword evidence="3" id="KW-0809">Transit peptide</keyword>
<evidence type="ECO:0000256" key="3">
    <source>
        <dbReference type="ARBA" id="ARBA00022946"/>
    </source>
</evidence>
<keyword evidence="2" id="KW-0804">Transcription</keyword>
<accession>A0A2Z7A3H2</accession>
<evidence type="ECO:0000256" key="2">
    <source>
        <dbReference type="ARBA" id="ARBA00022472"/>
    </source>
</evidence>
<gene>
    <name evidence="4" type="ORF">F511_14345</name>
</gene>
<keyword evidence="2" id="KW-0806">Transcription termination</keyword>
<keyword evidence="5" id="KW-1185">Reference proteome</keyword>
<dbReference type="GO" id="GO:0006353">
    <property type="term" value="P:DNA-templated transcription termination"/>
    <property type="evidence" value="ECO:0007669"/>
    <property type="project" value="UniProtKB-KW"/>
</dbReference>
<name>A0A2Z7A3H2_9LAMI</name>
<organism evidence="4 5">
    <name type="scientific">Dorcoceras hygrometricum</name>
    <dbReference type="NCBI Taxonomy" id="472368"/>
    <lineage>
        <taxon>Eukaryota</taxon>
        <taxon>Viridiplantae</taxon>
        <taxon>Streptophyta</taxon>
        <taxon>Embryophyta</taxon>
        <taxon>Tracheophyta</taxon>
        <taxon>Spermatophyta</taxon>
        <taxon>Magnoliopsida</taxon>
        <taxon>eudicotyledons</taxon>
        <taxon>Gunneridae</taxon>
        <taxon>Pentapetalae</taxon>
        <taxon>asterids</taxon>
        <taxon>lamiids</taxon>
        <taxon>Lamiales</taxon>
        <taxon>Gesneriaceae</taxon>
        <taxon>Didymocarpoideae</taxon>
        <taxon>Trichosporeae</taxon>
        <taxon>Loxocarpinae</taxon>
        <taxon>Dorcoceras</taxon>
    </lineage>
</organism>
<evidence type="ECO:0008006" key="6">
    <source>
        <dbReference type="Google" id="ProtNLM"/>
    </source>
</evidence>
<dbReference type="Proteomes" id="UP000250235">
    <property type="component" value="Unassembled WGS sequence"/>
</dbReference>
<dbReference type="Gene3D" id="1.25.70.10">
    <property type="entry name" value="Transcription termination factor 3, mitochondrial"/>
    <property type="match status" value="1"/>
</dbReference>
<dbReference type="EMBL" id="KV019588">
    <property type="protein sequence ID" value="KZV15979.1"/>
    <property type="molecule type" value="Genomic_DNA"/>
</dbReference>
<evidence type="ECO:0000313" key="5">
    <source>
        <dbReference type="Proteomes" id="UP000250235"/>
    </source>
</evidence>
<proteinExistence type="inferred from homology"/>
<keyword evidence="2" id="KW-0805">Transcription regulation</keyword>
<reference evidence="4 5" key="1">
    <citation type="journal article" date="2015" name="Proc. Natl. Acad. Sci. U.S.A.">
        <title>The resurrection genome of Boea hygrometrica: A blueprint for survival of dehydration.</title>
        <authorList>
            <person name="Xiao L."/>
            <person name="Yang G."/>
            <person name="Zhang L."/>
            <person name="Yang X."/>
            <person name="Zhao S."/>
            <person name="Ji Z."/>
            <person name="Zhou Q."/>
            <person name="Hu M."/>
            <person name="Wang Y."/>
            <person name="Chen M."/>
            <person name="Xu Y."/>
            <person name="Jin H."/>
            <person name="Xiao X."/>
            <person name="Hu G."/>
            <person name="Bao F."/>
            <person name="Hu Y."/>
            <person name="Wan P."/>
            <person name="Li L."/>
            <person name="Deng X."/>
            <person name="Kuang T."/>
            <person name="Xiang C."/>
            <person name="Zhu J.K."/>
            <person name="Oliver M.J."/>
            <person name="He Y."/>
        </authorList>
    </citation>
    <scope>NUCLEOTIDE SEQUENCE [LARGE SCALE GENOMIC DNA]</scope>
    <source>
        <strain evidence="5">cv. XS01</strain>
    </source>
</reference>
<comment type="similarity">
    <text evidence="1">Belongs to the mTERF family.</text>
</comment>
<dbReference type="AlphaFoldDB" id="A0A2Z7A3H2"/>
<evidence type="ECO:0000256" key="1">
    <source>
        <dbReference type="ARBA" id="ARBA00007692"/>
    </source>
</evidence>
<dbReference type="InterPro" id="IPR003690">
    <property type="entry name" value="MTERF"/>
</dbReference>
<sequence>MATRDIIIRPLLQYIKKSTISSTDFRSISVCAASHHSDLASLFQTLFQRYGFSSSQLPDLFTKNKFLLQSSASEIEESFEILLSLKPSQDFLLSTVGSCPRDLELEFLKNRQKGFLKSRGFNIATKAVKNVLEIASKIGVEELGLSESTIIRILEEEPMIMVSKRDEIMEKVEFLLGIGVQRKEIDIIIRMFPQSANAGYTDLLQTSSLEMGCHRYAVHLIYTPSQEVW</sequence>